<protein>
    <submittedName>
        <fullName evidence="1">Uncharacterized protein</fullName>
    </submittedName>
</protein>
<sequence length="85" mass="9910">MTIVHKVGNIHKNADELRRWALANTPDNSTCVPFKAEPQIPIKGIKIFDIGTEFFEEVRKSYKQDKNFYILKSLLDKEFNNKDLV</sequence>
<dbReference type="AlphaFoldDB" id="A0A9Q3C732"/>
<dbReference type="EMBL" id="AVOT02004899">
    <property type="protein sequence ID" value="MBW0477703.1"/>
    <property type="molecule type" value="Genomic_DNA"/>
</dbReference>
<comment type="caution">
    <text evidence="1">The sequence shown here is derived from an EMBL/GenBank/DDBJ whole genome shotgun (WGS) entry which is preliminary data.</text>
</comment>
<name>A0A9Q3C732_9BASI</name>
<evidence type="ECO:0000313" key="2">
    <source>
        <dbReference type="Proteomes" id="UP000765509"/>
    </source>
</evidence>
<gene>
    <name evidence="1" type="ORF">O181_017418</name>
</gene>
<organism evidence="1 2">
    <name type="scientific">Austropuccinia psidii MF-1</name>
    <dbReference type="NCBI Taxonomy" id="1389203"/>
    <lineage>
        <taxon>Eukaryota</taxon>
        <taxon>Fungi</taxon>
        <taxon>Dikarya</taxon>
        <taxon>Basidiomycota</taxon>
        <taxon>Pucciniomycotina</taxon>
        <taxon>Pucciniomycetes</taxon>
        <taxon>Pucciniales</taxon>
        <taxon>Sphaerophragmiaceae</taxon>
        <taxon>Austropuccinia</taxon>
    </lineage>
</organism>
<evidence type="ECO:0000313" key="1">
    <source>
        <dbReference type="EMBL" id="MBW0477703.1"/>
    </source>
</evidence>
<dbReference type="OrthoDB" id="425619at2759"/>
<reference evidence="1" key="1">
    <citation type="submission" date="2021-03" db="EMBL/GenBank/DDBJ databases">
        <title>Draft genome sequence of rust myrtle Austropuccinia psidii MF-1, a brazilian biotype.</title>
        <authorList>
            <person name="Quecine M.C."/>
            <person name="Pachon D.M.R."/>
            <person name="Bonatelli M.L."/>
            <person name="Correr F.H."/>
            <person name="Franceschini L.M."/>
            <person name="Leite T.F."/>
            <person name="Margarido G.R.A."/>
            <person name="Almeida C.A."/>
            <person name="Ferrarezi J.A."/>
            <person name="Labate C.A."/>
        </authorList>
    </citation>
    <scope>NUCLEOTIDE SEQUENCE</scope>
    <source>
        <strain evidence="1">MF-1</strain>
    </source>
</reference>
<proteinExistence type="predicted"/>
<dbReference type="Proteomes" id="UP000765509">
    <property type="component" value="Unassembled WGS sequence"/>
</dbReference>
<accession>A0A9Q3C732</accession>
<keyword evidence="2" id="KW-1185">Reference proteome</keyword>